<dbReference type="GO" id="GO:0007059">
    <property type="term" value="P:chromosome segregation"/>
    <property type="evidence" value="ECO:0007669"/>
    <property type="project" value="TreeGrafter"/>
</dbReference>
<keyword evidence="4" id="KW-0132">Cell division</keyword>
<reference evidence="11 12" key="1">
    <citation type="journal article" date="2014" name="PLoS ONE">
        <title>Global Analysis of Gene Expression Profiles in Physic Nut (Jatropha curcas L.) Seedlings Exposed to Salt Stress.</title>
        <authorList>
            <person name="Zhang L."/>
            <person name="Zhang C."/>
            <person name="Wu P."/>
            <person name="Chen Y."/>
            <person name="Li M."/>
            <person name="Jiang H."/>
            <person name="Wu G."/>
        </authorList>
    </citation>
    <scope>NUCLEOTIDE SEQUENCE [LARGE SCALE GENOMIC DNA]</scope>
    <source>
        <strain evidence="12">cv. GZQX0401</strain>
        <tissue evidence="11">Young leaves</tissue>
    </source>
</reference>
<dbReference type="PANTHER" id="PTHR15459:SF3">
    <property type="entry name" value="POLYAMINE-MODULATED FACTOR 1"/>
    <property type="match status" value="1"/>
</dbReference>
<keyword evidence="10" id="KW-0175">Coiled coil</keyword>
<dbReference type="AlphaFoldDB" id="A0A067JYA6"/>
<protein>
    <submittedName>
        <fullName evidence="11">Uncharacterized protein</fullName>
    </submittedName>
</protein>
<evidence type="ECO:0000256" key="5">
    <source>
        <dbReference type="ARBA" id="ARBA00022776"/>
    </source>
</evidence>
<feature type="coiled-coil region" evidence="10">
    <location>
        <begin position="109"/>
        <end position="143"/>
    </location>
</feature>
<evidence type="ECO:0000256" key="8">
    <source>
        <dbReference type="ARBA" id="ARBA00023306"/>
    </source>
</evidence>
<dbReference type="GO" id="GO:0000444">
    <property type="term" value="C:MIS12/MIND type complex"/>
    <property type="evidence" value="ECO:0007669"/>
    <property type="project" value="InterPro"/>
</dbReference>
<accession>A0A067JYA6</accession>
<comment type="subcellular location">
    <subcellularLocation>
        <location evidence="2">Chromosome</location>
        <location evidence="2">Centromere</location>
        <location evidence="2">Kinetochore</location>
    </subcellularLocation>
    <subcellularLocation>
        <location evidence="1">Nucleus</location>
    </subcellularLocation>
</comment>
<keyword evidence="7" id="KW-0539">Nucleus</keyword>
<gene>
    <name evidence="11" type="ORF">JCGZ_23978</name>
</gene>
<name>A0A067JYA6_JATCU</name>
<keyword evidence="3" id="KW-0158">Chromosome</keyword>
<dbReference type="InterPro" id="IPR007128">
    <property type="entry name" value="PMF1/Nnf1"/>
</dbReference>
<dbReference type="Proteomes" id="UP000027138">
    <property type="component" value="Unassembled WGS sequence"/>
</dbReference>
<evidence type="ECO:0000256" key="1">
    <source>
        <dbReference type="ARBA" id="ARBA00004123"/>
    </source>
</evidence>
<evidence type="ECO:0000256" key="9">
    <source>
        <dbReference type="ARBA" id="ARBA00023328"/>
    </source>
</evidence>
<evidence type="ECO:0000256" key="6">
    <source>
        <dbReference type="ARBA" id="ARBA00022838"/>
    </source>
</evidence>
<keyword evidence="9" id="KW-0137">Centromere</keyword>
<evidence type="ECO:0000256" key="4">
    <source>
        <dbReference type="ARBA" id="ARBA00022618"/>
    </source>
</evidence>
<dbReference type="STRING" id="180498.A0A067JYA6"/>
<organism evidence="11 12">
    <name type="scientific">Jatropha curcas</name>
    <name type="common">Barbados nut</name>
    <dbReference type="NCBI Taxonomy" id="180498"/>
    <lineage>
        <taxon>Eukaryota</taxon>
        <taxon>Viridiplantae</taxon>
        <taxon>Streptophyta</taxon>
        <taxon>Embryophyta</taxon>
        <taxon>Tracheophyta</taxon>
        <taxon>Spermatophyta</taxon>
        <taxon>Magnoliopsida</taxon>
        <taxon>eudicotyledons</taxon>
        <taxon>Gunneridae</taxon>
        <taxon>Pentapetalae</taxon>
        <taxon>rosids</taxon>
        <taxon>fabids</taxon>
        <taxon>Malpighiales</taxon>
        <taxon>Euphorbiaceae</taxon>
        <taxon>Crotonoideae</taxon>
        <taxon>Jatropheae</taxon>
        <taxon>Jatropha</taxon>
    </lineage>
</organism>
<dbReference type="PANTHER" id="PTHR15459">
    <property type="entry name" value="POLYAMINE-MODULATED FACTOR 1"/>
    <property type="match status" value="1"/>
</dbReference>
<evidence type="ECO:0000313" key="11">
    <source>
        <dbReference type="EMBL" id="KDP24995.1"/>
    </source>
</evidence>
<dbReference type="KEGG" id="jcu:105646270"/>
<keyword evidence="12" id="KW-1185">Reference proteome</keyword>
<evidence type="ECO:0000256" key="3">
    <source>
        <dbReference type="ARBA" id="ARBA00022454"/>
    </source>
</evidence>
<keyword evidence="5" id="KW-0498">Mitosis</keyword>
<dbReference type="GO" id="GO:0005634">
    <property type="term" value="C:nucleus"/>
    <property type="evidence" value="ECO:0007669"/>
    <property type="project" value="UniProtKB-SubCell"/>
</dbReference>
<evidence type="ECO:0000256" key="7">
    <source>
        <dbReference type="ARBA" id="ARBA00023242"/>
    </source>
</evidence>
<keyword evidence="6" id="KW-0995">Kinetochore</keyword>
<proteinExistence type="predicted"/>
<dbReference type="GO" id="GO:0051301">
    <property type="term" value="P:cell division"/>
    <property type="evidence" value="ECO:0007669"/>
    <property type="project" value="UniProtKB-KW"/>
</dbReference>
<evidence type="ECO:0000256" key="2">
    <source>
        <dbReference type="ARBA" id="ARBA00004629"/>
    </source>
</evidence>
<dbReference type="Pfam" id="PF03980">
    <property type="entry name" value="Nnf1"/>
    <property type="match status" value="1"/>
</dbReference>
<evidence type="ECO:0000256" key="10">
    <source>
        <dbReference type="SAM" id="Coils"/>
    </source>
</evidence>
<evidence type="ECO:0000313" key="12">
    <source>
        <dbReference type="Proteomes" id="UP000027138"/>
    </source>
</evidence>
<keyword evidence="8" id="KW-0131">Cell cycle</keyword>
<dbReference type="OrthoDB" id="506494at2759"/>
<dbReference type="EMBL" id="KK915001">
    <property type="protein sequence ID" value="KDP24995.1"/>
    <property type="molecule type" value="Genomic_DNA"/>
</dbReference>
<sequence>MDPPVSSRHSDFSQSFKLAIRSLLTSCPKEEFVKAFSNFSSKEQENLHYLFIQVITSLHKMIEDEFESLCHETQVRTTLDTVDQLVEEQSLNPLFSKKTNIMDVARELSIAKENEIRFLTDTLEKAEKQNRLLRDRIELLKKGRQNVSGAIDVEKLRSGVLNCWKSSNGILDTPPVE</sequence>